<name>A0ABX0LGJ0_9BURK</name>
<dbReference type="PANTHER" id="PTHR23088">
    <property type="entry name" value="NITRILASE-RELATED"/>
    <property type="match status" value="1"/>
</dbReference>
<dbReference type="InterPro" id="IPR036526">
    <property type="entry name" value="C-N_Hydrolase_sf"/>
</dbReference>
<evidence type="ECO:0000313" key="3">
    <source>
        <dbReference type="Proteomes" id="UP000785613"/>
    </source>
</evidence>
<proteinExistence type="predicted"/>
<reference evidence="2 3" key="1">
    <citation type="submission" date="2019-09" db="EMBL/GenBank/DDBJ databases">
        <title>Taxonomy of Antarctic Massilia spp.: description of Massilia rubra sp. nov., Massilia aquatica sp. nov., Massilia mucilaginosa sp. nov., Massilia frigida sp. nov. isolated from streams, lakes and regoliths.</title>
        <authorList>
            <person name="Holochova P."/>
            <person name="Sedlacek I."/>
            <person name="Kralova S."/>
            <person name="Maslanova I."/>
            <person name="Busse H.-J."/>
            <person name="Stankova E."/>
            <person name="Vrbovska V."/>
            <person name="Kovarovic V."/>
            <person name="Bartak M."/>
            <person name="Svec P."/>
            <person name="Pantucek R."/>
        </authorList>
    </citation>
    <scope>NUCLEOTIDE SEQUENCE [LARGE SCALE GENOMIC DNA]</scope>
    <source>
        <strain evidence="2 3">CCM 8692</strain>
    </source>
</reference>
<feature type="domain" description="CN hydrolase" evidence="1">
    <location>
        <begin position="1"/>
        <end position="249"/>
    </location>
</feature>
<dbReference type="Gene3D" id="3.60.110.10">
    <property type="entry name" value="Carbon-nitrogen hydrolase"/>
    <property type="match status" value="1"/>
</dbReference>
<evidence type="ECO:0000259" key="1">
    <source>
        <dbReference type="PROSITE" id="PS50263"/>
    </source>
</evidence>
<dbReference type="EMBL" id="VUYU01000004">
    <property type="protein sequence ID" value="NHZ33372.1"/>
    <property type="molecule type" value="Genomic_DNA"/>
</dbReference>
<keyword evidence="2" id="KW-0378">Hydrolase</keyword>
<dbReference type="PANTHER" id="PTHR23088:SF27">
    <property type="entry name" value="DEAMINATED GLUTATHIONE AMIDASE"/>
    <property type="match status" value="1"/>
</dbReference>
<evidence type="ECO:0000313" key="2">
    <source>
        <dbReference type="EMBL" id="NHZ33372.1"/>
    </source>
</evidence>
<dbReference type="RefSeq" id="WP_167222979.1">
    <property type="nucleotide sequence ID" value="NZ_VUYU01000004.1"/>
</dbReference>
<dbReference type="CDD" id="cd07197">
    <property type="entry name" value="nitrilase"/>
    <property type="match status" value="1"/>
</dbReference>
<dbReference type="Pfam" id="PF00795">
    <property type="entry name" value="CN_hydrolase"/>
    <property type="match status" value="1"/>
</dbReference>
<dbReference type="Proteomes" id="UP000785613">
    <property type="component" value="Unassembled WGS sequence"/>
</dbReference>
<dbReference type="PROSITE" id="PS50263">
    <property type="entry name" value="CN_HYDROLASE"/>
    <property type="match status" value="1"/>
</dbReference>
<dbReference type="GO" id="GO:0016787">
    <property type="term" value="F:hydrolase activity"/>
    <property type="evidence" value="ECO:0007669"/>
    <property type="project" value="UniProtKB-KW"/>
</dbReference>
<gene>
    <name evidence="2" type="ORF">F0185_07180</name>
</gene>
<accession>A0ABX0LGJ0</accession>
<protein>
    <submittedName>
        <fullName evidence="2">Carbon-nitrogen hydrolase family protein</fullName>
    </submittedName>
</protein>
<comment type="caution">
    <text evidence="2">The sequence shown here is derived from an EMBL/GenBank/DDBJ whole genome shotgun (WGS) entry which is preliminary data.</text>
</comment>
<dbReference type="SUPFAM" id="SSF56317">
    <property type="entry name" value="Carbon-nitrogen hydrolase"/>
    <property type="match status" value="1"/>
</dbReference>
<organism evidence="2 3">
    <name type="scientific">Massilia rubra</name>
    <dbReference type="NCBI Taxonomy" id="2607910"/>
    <lineage>
        <taxon>Bacteria</taxon>
        <taxon>Pseudomonadati</taxon>
        <taxon>Pseudomonadota</taxon>
        <taxon>Betaproteobacteria</taxon>
        <taxon>Burkholderiales</taxon>
        <taxon>Oxalobacteraceae</taxon>
        <taxon>Telluria group</taxon>
        <taxon>Massilia</taxon>
    </lineage>
</organism>
<sequence>MKIALVQSVWQPDPRDNLQHVLGMIDQACQQRSLDFVCLAEFFLGPAWYMPGQAHLRGVTDTTLTSAVFEQLSAMARKHRVHLVCGSVVEQMPDGRYCNTSVLLDRDGNNIGQANKIHPFANEAVSCVAGDTLAVHDTEFGPIGIAVCSDFWIPETIRILALKGATTIFLPGGSLRQNLPAMINAFRATAYLSAVNMVYCGPVGKITGVRGNTSITVEFAGTSLIATPQGLLAQAPPDAAAVLEATLSGEAILALRQANASDDTWMGLGLRQPQAYGALEQDYVGLNRDLGAEISLRMRQITPGASAP</sequence>
<keyword evidence="3" id="KW-1185">Reference proteome</keyword>
<dbReference type="InterPro" id="IPR003010">
    <property type="entry name" value="C-N_Hydrolase"/>
</dbReference>